<dbReference type="KEGG" id="pchi:PC41400_20510"/>
<evidence type="ECO:0000313" key="2">
    <source>
        <dbReference type="EMBL" id="QAV19910.1"/>
    </source>
</evidence>
<dbReference type="PANTHER" id="PTHR48098">
    <property type="entry name" value="ENTEROCHELIN ESTERASE-RELATED"/>
    <property type="match status" value="1"/>
</dbReference>
<dbReference type="InterPro" id="IPR029058">
    <property type="entry name" value="AB_hydrolase_fold"/>
</dbReference>
<sequence length="259" mass="29684">MAFIQCDFYSEVLGMSTSIQVILPQRTTGQIGLEGSASGLKHPTLYLLHGLSDDDTIWMRRTAIERYAAPLGLAVVMPNAARSFYTDMESGYDYWTFLSEELPQVCRSFFPLSDRREDNFVAGLSMGGYGAFKWALKKPDQFAAAASLSGVTQVKEIEKRFPKDFRLVFGKNKELLRAGELFALARYAAEKKTELPALYQCCGTDDFLYEENIAFRDYVQSLNIPLLYEEEEGRIHDWSYWDQQISRVLEWLPLKRQTE</sequence>
<dbReference type="InterPro" id="IPR050583">
    <property type="entry name" value="Mycobacterial_A85_antigen"/>
</dbReference>
<dbReference type="Gene3D" id="3.40.50.1820">
    <property type="entry name" value="alpha/beta hydrolase"/>
    <property type="match status" value="1"/>
</dbReference>
<dbReference type="GeneID" id="95377178"/>
<dbReference type="Proteomes" id="UP001527202">
    <property type="component" value="Unassembled WGS sequence"/>
</dbReference>
<organism evidence="2 3">
    <name type="scientific">Paenibacillus chitinolyticus</name>
    <dbReference type="NCBI Taxonomy" id="79263"/>
    <lineage>
        <taxon>Bacteria</taxon>
        <taxon>Bacillati</taxon>
        <taxon>Bacillota</taxon>
        <taxon>Bacilli</taxon>
        <taxon>Bacillales</taxon>
        <taxon>Paenibacillaceae</taxon>
        <taxon>Paenibacillus</taxon>
    </lineage>
</organism>
<gene>
    <name evidence="1" type="ORF">M5X16_13395</name>
    <name evidence="2" type="ORF">PC41400_20510</name>
</gene>
<reference evidence="2 3" key="1">
    <citation type="submission" date="2018-01" db="EMBL/GenBank/DDBJ databases">
        <title>The whole genome sequencing and assembly of Paenibacillus chitinolyticus KCCM 41400 strain.</title>
        <authorList>
            <person name="Kim J.-Y."/>
            <person name="Park M.-K."/>
            <person name="Lee Y.-J."/>
            <person name="Yi H."/>
            <person name="Bahn Y.-S."/>
            <person name="Kim J.F."/>
            <person name="Lee D.-W."/>
        </authorList>
    </citation>
    <scope>NUCLEOTIDE SEQUENCE [LARGE SCALE GENOMIC DNA]</scope>
    <source>
        <strain evidence="2 3">KCCM 41400</strain>
    </source>
</reference>
<dbReference type="PANTHER" id="PTHR48098:SF1">
    <property type="entry name" value="DIACYLGLYCEROL ACYLTRANSFERASE_MYCOLYLTRANSFERASE AG85A"/>
    <property type="match status" value="1"/>
</dbReference>
<dbReference type="EMBL" id="CP026520">
    <property type="protein sequence ID" value="QAV19910.1"/>
    <property type="molecule type" value="Genomic_DNA"/>
</dbReference>
<reference evidence="1 4" key="2">
    <citation type="submission" date="2022-05" db="EMBL/GenBank/DDBJ databases">
        <title>Genome Sequencing of Bee-Associated Microbes.</title>
        <authorList>
            <person name="Dunlap C."/>
        </authorList>
    </citation>
    <scope>NUCLEOTIDE SEQUENCE [LARGE SCALE GENOMIC DNA]</scope>
    <source>
        <strain evidence="1 4">NRRL B-23120</strain>
    </source>
</reference>
<dbReference type="OrthoDB" id="9803578at2"/>
<proteinExistence type="predicted"/>
<dbReference type="SUPFAM" id="SSF53474">
    <property type="entry name" value="alpha/beta-Hydrolases"/>
    <property type="match status" value="1"/>
</dbReference>
<dbReference type="Proteomes" id="UP000288943">
    <property type="component" value="Chromosome"/>
</dbReference>
<protein>
    <submittedName>
        <fullName evidence="2">Esterase family protein</fullName>
    </submittedName>
</protein>
<dbReference type="EMBL" id="JAMDMJ010000015">
    <property type="protein sequence ID" value="MCY9596770.1"/>
    <property type="molecule type" value="Genomic_DNA"/>
</dbReference>
<dbReference type="RefSeq" id="WP_042227315.1">
    <property type="nucleotide sequence ID" value="NZ_CP026520.1"/>
</dbReference>
<evidence type="ECO:0000313" key="1">
    <source>
        <dbReference type="EMBL" id="MCY9596770.1"/>
    </source>
</evidence>
<accession>A0A410WZX9</accession>
<keyword evidence="4" id="KW-1185">Reference proteome</keyword>
<name>A0A410WZX9_9BACL</name>
<dbReference type="GO" id="GO:0016747">
    <property type="term" value="F:acyltransferase activity, transferring groups other than amino-acyl groups"/>
    <property type="evidence" value="ECO:0007669"/>
    <property type="project" value="TreeGrafter"/>
</dbReference>
<dbReference type="AlphaFoldDB" id="A0A410WZX9"/>
<evidence type="ECO:0000313" key="4">
    <source>
        <dbReference type="Proteomes" id="UP001527202"/>
    </source>
</evidence>
<evidence type="ECO:0000313" key="3">
    <source>
        <dbReference type="Proteomes" id="UP000288943"/>
    </source>
</evidence>
<dbReference type="Pfam" id="PF00756">
    <property type="entry name" value="Esterase"/>
    <property type="match status" value="1"/>
</dbReference>
<dbReference type="InterPro" id="IPR000801">
    <property type="entry name" value="Esterase-like"/>
</dbReference>